<proteinExistence type="predicted"/>
<dbReference type="InterPro" id="IPR004038">
    <property type="entry name" value="Ribosomal_eL8/eL30/eS12/Gad45"/>
</dbReference>
<dbReference type="Proteomes" id="UP000031366">
    <property type="component" value="Unassembled WGS sequence"/>
</dbReference>
<reference evidence="2 3" key="1">
    <citation type="journal article" date="2015" name="Infect. Genet. Evol.">
        <title>Genomic sequences of six botulinum neurotoxin-producing strains representing three clostridial species illustrate the mobility and diversity of botulinum neurotoxin genes.</title>
        <authorList>
            <person name="Smith T.J."/>
            <person name="Hill K.K."/>
            <person name="Xie G."/>
            <person name="Foley B.T."/>
            <person name="Williamson C.H."/>
            <person name="Foster J.T."/>
            <person name="Johnson S.L."/>
            <person name="Chertkov O."/>
            <person name="Teshima H."/>
            <person name="Gibbons H.S."/>
            <person name="Johnsky L.A."/>
            <person name="Karavis M.A."/>
            <person name="Smith L.A."/>
        </authorList>
    </citation>
    <scope>NUCLEOTIDE SEQUENCE [LARGE SCALE GENOMIC DNA]</scope>
    <source>
        <strain evidence="2 3">CDC 2741</strain>
    </source>
</reference>
<dbReference type="OrthoDB" id="2353623at2"/>
<evidence type="ECO:0000313" key="2">
    <source>
        <dbReference type="EMBL" id="KIE48530.1"/>
    </source>
</evidence>
<protein>
    <submittedName>
        <fullName evidence="2">Ribosome-associated protein L7Ae-like protein</fullName>
    </submittedName>
</protein>
<accession>A0A0C1UMT1</accession>
<gene>
    <name evidence="2" type="primary">rplGB</name>
    <name evidence="2" type="ORF">U732_4315</name>
</gene>
<feature type="domain" description="Ribosomal protein eL8/eL30/eS12/Gadd45" evidence="1">
    <location>
        <begin position="10"/>
        <end position="74"/>
    </location>
</feature>
<dbReference type="STRING" id="29341.RSJ17_03610"/>
<evidence type="ECO:0000259" key="1">
    <source>
        <dbReference type="Pfam" id="PF01248"/>
    </source>
</evidence>
<evidence type="ECO:0000313" key="3">
    <source>
        <dbReference type="Proteomes" id="UP000031366"/>
    </source>
</evidence>
<dbReference type="AlphaFoldDB" id="A0A0C1UMT1"/>
<organism evidence="2 3">
    <name type="scientific">Clostridium argentinense CDC 2741</name>
    <dbReference type="NCBI Taxonomy" id="1418104"/>
    <lineage>
        <taxon>Bacteria</taxon>
        <taxon>Bacillati</taxon>
        <taxon>Bacillota</taxon>
        <taxon>Clostridia</taxon>
        <taxon>Eubacteriales</taxon>
        <taxon>Clostridiaceae</taxon>
        <taxon>Clostridium</taxon>
    </lineage>
</organism>
<sequence length="78" mass="8513">MIGRLEGEKVVGVKQTTKALKNKQGKVLYLAKDADQKLLKPIIELAKTNSLQIEYVDTMKELGKLCAIDVSAATALIL</sequence>
<comment type="caution">
    <text evidence="2">The sequence shown here is derived from an EMBL/GenBank/DDBJ whole genome shotgun (WGS) entry which is preliminary data.</text>
</comment>
<dbReference type="Pfam" id="PF01248">
    <property type="entry name" value="Ribosomal_L7Ae"/>
    <property type="match status" value="1"/>
</dbReference>
<dbReference type="SUPFAM" id="SSF55315">
    <property type="entry name" value="L30e-like"/>
    <property type="match status" value="1"/>
</dbReference>
<dbReference type="InterPro" id="IPR029064">
    <property type="entry name" value="Ribosomal_eL30-like_sf"/>
</dbReference>
<dbReference type="EMBL" id="AYSO01000004">
    <property type="protein sequence ID" value="KIE48530.1"/>
    <property type="molecule type" value="Genomic_DNA"/>
</dbReference>
<dbReference type="Gene3D" id="3.30.1330.30">
    <property type="match status" value="1"/>
</dbReference>
<name>A0A0C1UMT1_9CLOT</name>
<dbReference type="RefSeq" id="WP_039629572.1">
    <property type="nucleotide sequence ID" value="NZ_AYSO01000004.1"/>
</dbReference>
<keyword evidence="3" id="KW-1185">Reference proteome</keyword>